<gene>
    <name evidence="1" type="ORF">EIN_033790</name>
</gene>
<dbReference type="RefSeq" id="XP_004185834.1">
    <property type="nucleotide sequence ID" value="XM_004185786.1"/>
</dbReference>
<dbReference type="OMA" id="ITMRNDV"/>
<reference evidence="1 2" key="1">
    <citation type="submission" date="2012-10" db="EMBL/GenBank/DDBJ databases">
        <authorList>
            <person name="Zafar N."/>
            <person name="Inman J."/>
            <person name="Hall N."/>
            <person name="Lorenzi H."/>
            <person name="Caler E."/>
        </authorList>
    </citation>
    <scope>NUCLEOTIDE SEQUENCE [LARGE SCALE GENOMIC DNA]</scope>
    <source>
        <strain evidence="1 2">IP1</strain>
    </source>
</reference>
<keyword evidence="2" id="KW-1185">Reference proteome</keyword>
<dbReference type="OrthoDB" id="26810at2759"/>
<dbReference type="VEuPathDB" id="AmoebaDB:EIN_033790"/>
<dbReference type="EMBL" id="KB206969">
    <property type="protein sequence ID" value="ELP86488.1"/>
    <property type="molecule type" value="Genomic_DNA"/>
</dbReference>
<accession>A0A0A1U1K9</accession>
<name>A0A0A1U1K9_ENTIV</name>
<evidence type="ECO:0000313" key="1">
    <source>
        <dbReference type="EMBL" id="ELP86488.1"/>
    </source>
</evidence>
<evidence type="ECO:0000313" key="2">
    <source>
        <dbReference type="Proteomes" id="UP000014680"/>
    </source>
</evidence>
<sequence>MQSQASITQGSGVNLRKRFYDEGPAPSFEAFEPKRGFFSGLYQMIFHPIDFFTPEEKKVGTVTLEVFERKRGGIVIKAKENGKSTSETKKFMNQSSDFQKDVAIINENIKSMLQDIVKTTSVGQITMRNDVSVLKTASTLPLIKQKTGNVVVTPEELVPRNTVG</sequence>
<organism evidence="1 2">
    <name type="scientific">Entamoeba invadens IP1</name>
    <dbReference type="NCBI Taxonomy" id="370355"/>
    <lineage>
        <taxon>Eukaryota</taxon>
        <taxon>Amoebozoa</taxon>
        <taxon>Evosea</taxon>
        <taxon>Archamoebae</taxon>
        <taxon>Mastigamoebida</taxon>
        <taxon>Entamoebidae</taxon>
        <taxon>Entamoeba</taxon>
    </lineage>
</organism>
<dbReference type="Proteomes" id="UP000014680">
    <property type="component" value="Unassembled WGS sequence"/>
</dbReference>
<dbReference type="GeneID" id="14885460"/>
<protein>
    <submittedName>
        <fullName evidence="1">Uncharacterized protein</fullName>
    </submittedName>
</protein>
<dbReference type="KEGG" id="eiv:EIN_033790"/>
<proteinExistence type="predicted"/>
<dbReference type="AlphaFoldDB" id="A0A0A1U1K9"/>